<dbReference type="PANTHER" id="PTHR38248">
    <property type="entry name" value="FUNK1 6"/>
    <property type="match status" value="1"/>
</dbReference>
<gene>
    <name evidence="2" type="ORF">FRX48_09207</name>
</gene>
<accession>A0A5M8PC82</accession>
<dbReference type="InterPro" id="IPR040976">
    <property type="entry name" value="Pkinase_fungal"/>
</dbReference>
<dbReference type="OrthoDB" id="5584477at2759"/>
<evidence type="ECO:0000313" key="3">
    <source>
        <dbReference type="Proteomes" id="UP000324767"/>
    </source>
</evidence>
<name>A0A5M8PC82_9LECA</name>
<dbReference type="PANTHER" id="PTHR38248:SF2">
    <property type="entry name" value="FUNK1 11"/>
    <property type="match status" value="1"/>
</dbReference>
<dbReference type="Proteomes" id="UP000324767">
    <property type="component" value="Unassembled WGS sequence"/>
</dbReference>
<dbReference type="AlphaFoldDB" id="A0A5M8PC82"/>
<sequence>MRLWMFDRSGPYNSENFDIHKEPERCIRVIAGYALMTDAELGLNTFIKRDVNSNNDFFSVYRHCTSSDLVLKLNDVSGELGLKFNHLFKESCITKGLISVLPLSPKSIPLPSIKGFLTPASLCDFIDCLHWVNFMTQFHGAAEGPS</sequence>
<feature type="domain" description="Fungal-type protein kinase" evidence="1">
    <location>
        <begin position="1"/>
        <end position="54"/>
    </location>
</feature>
<dbReference type="EMBL" id="VXIT01000021">
    <property type="protein sequence ID" value="KAA6406909.1"/>
    <property type="molecule type" value="Genomic_DNA"/>
</dbReference>
<protein>
    <recommendedName>
        <fullName evidence="1">Fungal-type protein kinase domain-containing protein</fullName>
    </recommendedName>
</protein>
<evidence type="ECO:0000313" key="2">
    <source>
        <dbReference type="EMBL" id="KAA6406909.1"/>
    </source>
</evidence>
<proteinExistence type="predicted"/>
<comment type="caution">
    <text evidence="2">The sequence shown here is derived from an EMBL/GenBank/DDBJ whole genome shotgun (WGS) entry which is preliminary data.</text>
</comment>
<organism evidence="2 3">
    <name type="scientific">Lasallia pustulata</name>
    <dbReference type="NCBI Taxonomy" id="136370"/>
    <lineage>
        <taxon>Eukaryota</taxon>
        <taxon>Fungi</taxon>
        <taxon>Dikarya</taxon>
        <taxon>Ascomycota</taxon>
        <taxon>Pezizomycotina</taxon>
        <taxon>Lecanoromycetes</taxon>
        <taxon>OSLEUM clade</taxon>
        <taxon>Umbilicariomycetidae</taxon>
        <taxon>Umbilicariales</taxon>
        <taxon>Umbilicariaceae</taxon>
        <taxon>Lasallia</taxon>
    </lineage>
</organism>
<evidence type="ECO:0000259" key="1">
    <source>
        <dbReference type="Pfam" id="PF17667"/>
    </source>
</evidence>
<reference evidence="2 3" key="1">
    <citation type="submission" date="2019-09" db="EMBL/GenBank/DDBJ databases">
        <title>The hologenome of the rock-dwelling lichen Lasallia pustulata.</title>
        <authorList>
            <person name="Greshake Tzovaras B."/>
            <person name="Segers F."/>
            <person name="Bicker A."/>
            <person name="Dal Grande F."/>
            <person name="Otte J."/>
            <person name="Hankeln T."/>
            <person name="Schmitt I."/>
            <person name="Ebersberger I."/>
        </authorList>
    </citation>
    <scope>NUCLEOTIDE SEQUENCE [LARGE SCALE GENOMIC DNA]</scope>
    <source>
        <strain evidence="2">A1-1</strain>
    </source>
</reference>
<dbReference type="Pfam" id="PF17667">
    <property type="entry name" value="Pkinase_fungal"/>
    <property type="match status" value="1"/>
</dbReference>